<reference evidence="2" key="3">
    <citation type="submission" date="2025-09" db="UniProtKB">
        <authorList>
            <consortium name="Ensembl"/>
        </authorList>
    </citation>
    <scope>IDENTIFICATION</scope>
</reference>
<sequence length="174" mass="18223">MIQPHAGEVEPLDGALVIVAADHFSIGDLIAQTVRGLVRVDGKVCRGRLPLGFGLGALLLLGGFRLLFLGRSRGDIIMVVMIGRVLPVLVVALPPGPLAVGLFRLRDGLALGLILAGFATVASGVIDLLVGLKELHVTVHLPGPVLHQLHHLTHDLDLLVSQLLAPNQGSLNAV</sequence>
<proteinExistence type="predicted"/>
<feature type="transmembrane region" description="Helical" evidence="1">
    <location>
        <begin position="108"/>
        <end position="130"/>
    </location>
</feature>
<reference evidence="2" key="1">
    <citation type="journal article" date="2019" name="bioRxiv">
        <title>Long live the king: chromosome-level assembly of the lion (Panthera leo) using linked-read, Hi-C, and long read data.</title>
        <authorList>
            <person name="Armstrong E.E."/>
            <person name="Taylor R.W."/>
            <person name="Miller D.E."/>
            <person name="Kaelin C."/>
            <person name="Barsh G."/>
            <person name="Hadly E.A."/>
            <person name="Petrov D."/>
        </authorList>
    </citation>
    <scope>NUCLEOTIDE SEQUENCE [LARGE SCALE GENOMIC DNA]</scope>
</reference>
<dbReference type="Ensembl" id="ENSPLOT00000006193.1">
    <property type="protein sequence ID" value="ENSPLOP00000005599.1"/>
    <property type="gene ID" value="ENSPLOG00000004104.1"/>
</dbReference>
<reference evidence="2" key="2">
    <citation type="submission" date="2025-08" db="UniProtKB">
        <authorList>
            <consortium name="Ensembl"/>
        </authorList>
    </citation>
    <scope>IDENTIFICATION</scope>
</reference>
<keyword evidence="3" id="KW-1185">Reference proteome</keyword>
<keyword evidence="1" id="KW-0812">Transmembrane</keyword>
<protein>
    <submittedName>
        <fullName evidence="2">Uncharacterized protein</fullName>
    </submittedName>
</protein>
<evidence type="ECO:0000313" key="3">
    <source>
        <dbReference type="Proteomes" id="UP000694399"/>
    </source>
</evidence>
<dbReference type="AlphaFoldDB" id="A0A8C9D0H0"/>
<dbReference type="OMA" id="HLSHYVD"/>
<name>A0A8C9D0H0_PANLE</name>
<accession>A0A8C9D0H0</accession>
<keyword evidence="1" id="KW-1133">Transmembrane helix</keyword>
<dbReference type="Proteomes" id="UP000694399">
    <property type="component" value="Chromosome A2"/>
</dbReference>
<dbReference type="GeneTree" id="ENSGT01060000249379"/>
<organism evidence="2 3">
    <name type="scientific">Panthera leo</name>
    <name type="common">Lion</name>
    <dbReference type="NCBI Taxonomy" id="9689"/>
    <lineage>
        <taxon>Eukaryota</taxon>
        <taxon>Metazoa</taxon>
        <taxon>Chordata</taxon>
        <taxon>Craniata</taxon>
        <taxon>Vertebrata</taxon>
        <taxon>Euteleostomi</taxon>
        <taxon>Mammalia</taxon>
        <taxon>Eutheria</taxon>
        <taxon>Laurasiatheria</taxon>
        <taxon>Carnivora</taxon>
        <taxon>Feliformia</taxon>
        <taxon>Felidae</taxon>
        <taxon>Pantherinae</taxon>
        <taxon>Panthera</taxon>
    </lineage>
</organism>
<keyword evidence="1" id="KW-0472">Membrane</keyword>
<feature type="transmembrane region" description="Helical" evidence="1">
    <location>
        <begin position="76"/>
        <end position="96"/>
    </location>
</feature>
<evidence type="ECO:0000313" key="2">
    <source>
        <dbReference type="Ensembl" id="ENSPLOP00000005599.1"/>
    </source>
</evidence>
<evidence type="ECO:0000256" key="1">
    <source>
        <dbReference type="SAM" id="Phobius"/>
    </source>
</evidence>
<feature type="transmembrane region" description="Helical" evidence="1">
    <location>
        <begin position="49"/>
        <end position="69"/>
    </location>
</feature>